<gene>
    <name evidence="3" type="ORF">CQZ99_03745</name>
</gene>
<keyword evidence="4" id="KW-1185">Reference proteome</keyword>
<dbReference type="InterPro" id="IPR043144">
    <property type="entry name" value="Mal/L-sulf/L-lact_DH-like_ah"/>
</dbReference>
<dbReference type="InterPro" id="IPR003767">
    <property type="entry name" value="Malate/L-lactate_DH-like"/>
</dbReference>
<comment type="caution">
    <text evidence="3">The sequence shown here is derived from an EMBL/GenBank/DDBJ whole genome shotgun (WGS) entry which is preliminary data.</text>
</comment>
<dbReference type="EMBL" id="PCQL01000003">
    <property type="protein sequence ID" value="PRC22052.1"/>
    <property type="molecule type" value="Genomic_DNA"/>
</dbReference>
<dbReference type="SUPFAM" id="SSF89733">
    <property type="entry name" value="L-sulfolactate dehydrogenase-like"/>
    <property type="match status" value="1"/>
</dbReference>
<dbReference type="AlphaFoldDB" id="A0A2S9EYV9"/>
<dbReference type="Gene3D" id="3.30.1370.60">
    <property type="entry name" value="Hypothetical oxidoreductase yiak, domain 2"/>
    <property type="match status" value="1"/>
</dbReference>
<keyword evidence="2" id="KW-0560">Oxidoreductase</keyword>
<evidence type="ECO:0000256" key="2">
    <source>
        <dbReference type="ARBA" id="ARBA00023002"/>
    </source>
</evidence>
<sequence>MALDPRGSADDVRVSREDLQGYVREIFSATGCGEREAGLIAEHLVLANLLGHDSHGVSLIKLYVRMVREGKINLDQRVSQVMDAGTLLTLDASRGFGQALGHEAMQIGIERARQQGSVILALRNSHHLARIGHWAEMCAEAGLVSIHFVNVLHAVPTVAPYAGSDARLNTNPFAIGVPRADKPPMILDFATSRVAQGKMRIAMNRGVQAPEGYLLDASGQPSVDPSVVYRSPLGALLPFGEHKGAGLGFMCDMLAGALSGAGTLHEGHMEQDVYINNMLSIIIDPQRLGGMENWCSEVEAGAAYVKASPPREGMGPVLVPGELEQSVAQQRRVHGIPVDRETWQSILDAAQQVGVGLPSFV</sequence>
<comment type="similarity">
    <text evidence="1">Belongs to the LDH2/MDH2 oxidoreductase family.</text>
</comment>
<name>A0A2S9EYV9_9PSED</name>
<evidence type="ECO:0000313" key="3">
    <source>
        <dbReference type="EMBL" id="PRC22052.1"/>
    </source>
</evidence>
<dbReference type="Pfam" id="PF02615">
    <property type="entry name" value="Ldh_2"/>
    <property type="match status" value="1"/>
</dbReference>
<reference evidence="3 4" key="1">
    <citation type="submission" date="2017-09" db="EMBL/GenBank/DDBJ databases">
        <title>Genomic, metabolic, and phenotypic characteristics of bacterial isolates from the natural microbiome of the model nematode Caenorhabditis elegans.</title>
        <authorList>
            <person name="Zimmermann J."/>
            <person name="Obeng N."/>
            <person name="Yang W."/>
            <person name="Obeng O."/>
            <person name="Kissoyan K."/>
            <person name="Pees B."/>
            <person name="Dirksen P."/>
            <person name="Hoppner M."/>
            <person name="Franke A."/>
            <person name="Rosenstiel P."/>
            <person name="Leippe M."/>
            <person name="Dierking K."/>
            <person name="Kaleta C."/>
            <person name="Schulenburg H."/>
        </authorList>
    </citation>
    <scope>NUCLEOTIDE SEQUENCE [LARGE SCALE GENOMIC DNA]</scope>
    <source>
        <strain evidence="3 4">MYb117</strain>
    </source>
</reference>
<dbReference type="PANTHER" id="PTHR11091:SF0">
    <property type="entry name" value="MALATE DEHYDROGENASE"/>
    <property type="match status" value="1"/>
</dbReference>
<dbReference type="InterPro" id="IPR043143">
    <property type="entry name" value="Mal/L-sulf/L-lact_DH-like_NADP"/>
</dbReference>
<dbReference type="Gene3D" id="1.10.1530.10">
    <property type="match status" value="1"/>
</dbReference>
<dbReference type="NCBIfam" id="NF007504">
    <property type="entry name" value="PRK10098.1"/>
    <property type="match status" value="1"/>
</dbReference>
<evidence type="ECO:0000313" key="4">
    <source>
        <dbReference type="Proteomes" id="UP000238045"/>
    </source>
</evidence>
<proteinExistence type="inferred from homology"/>
<dbReference type="GO" id="GO:0016491">
    <property type="term" value="F:oxidoreductase activity"/>
    <property type="evidence" value="ECO:0007669"/>
    <property type="project" value="UniProtKB-KW"/>
</dbReference>
<evidence type="ECO:0000256" key="1">
    <source>
        <dbReference type="ARBA" id="ARBA00006056"/>
    </source>
</evidence>
<protein>
    <submittedName>
        <fullName evidence="3">Malate/lactate/ureidoglycolate dehydrogenase</fullName>
    </submittedName>
</protein>
<accession>A0A2S9EYV9</accession>
<dbReference type="PANTHER" id="PTHR11091">
    <property type="entry name" value="OXIDOREDUCTASE-RELATED"/>
    <property type="match status" value="1"/>
</dbReference>
<dbReference type="Proteomes" id="UP000238045">
    <property type="component" value="Unassembled WGS sequence"/>
</dbReference>
<organism evidence="3 4">
    <name type="scientific">Pseudomonas poae</name>
    <dbReference type="NCBI Taxonomy" id="200451"/>
    <lineage>
        <taxon>Bacteria</taxon>
        <taxon>Pseudomonadati</taxon>
        <taxon>Pseudomonadota</taxon>
        <taxon>Gammaproteobacteria</taxon>
        <taxon>Pseudomonadales</taxon>
        <taxon>Pseudomonadaceae</taxon>
        <taxon>Pseudomonas</taxon>
    </lineage>
</organism>
<dbReference type="InterPro" id="IPR036111">
    <property type="entry name" value="Mal/L-sulfo/L-lacto_DH-like_sf"/>
</dbReference>